<comment type="caution">
    <text evidence="9">The sequence shown here is derived from an EMBL/GenBank/DDBJ whole genome shotgun (WGS) entry which is preliminary data.</text>
</comment>
<keyword evidence="8" id="KW-0831">Ubiquinone biosynthesis</keyword>
<dbReference type="EC" id="2.5.1.39" evidence="8"/>
<sequence length="296" mass="33276">MPSQIRLYYELNRLHKFPAGIILVFWPCAWALTMAAYRTSQPPAEFLRYLVVYAFSGTLVHSAACVLNDICDRDLDRRERTMNRPLACGAISLRGAIICLLVEVTICIAVLGATGSLFTFLIGFLGIFPLHGLYPLMKRVTFWPQAWLGLAMNWGFIVVWIHHVKEDTYTIPAIFFLGTVCWTIVYDTIYGCQDRVDDVKAGVKSTSLLFGNYVRPILTIFATAFLVAMTCAGYLNHQKRGYYTITVGGTALHLAWQLVTLKENEPADCWRKFQSNGTLGFIAFIGMAVDYVDVVL</sequence>
<protein>
    <recommendedName>
        <fullName evidence="8">4-hydroxybenzoate polyprenyltransferase, mitochondrial</fullName>
        <shortName evidence="8">4-HB polyprenyltransferase</shortName>
        <ecNumber evidence="8">2.5.1.39</ecNumber>
    </recommendedName>
    <alternativeName>
        <fullName evidence="8">Para-hydroxybenzoate--polyprenyltransferase</fullName>
        <shortName evidence="8">PHB:PPT</shortName>
        <shortName evidence="8">PHB:polyprenyltransferase</shortName>
    </alternativeName>
</protein>
<organism evidence="9 10">
    <name type="scientific">Hypsizygus marmoreus</name>
    <name type="common">White beech mushroom</name>
    <name type="synonym">Agaricus marmoreus</name>
    <dbReference type="NCBI Taxonomy" id="39966"/>
    <lineage>
        <taxon>Eukaryota</taxon>
        <taxon>Fungi</taxon>
        <taxon>Dikarya</taxon>
        <taxon>Basidiomycota</taxon>
        <taxon>Agaricomycotina</taxon>
        <taxon>Agaricomycetes</taxon>
        <taxon>Agaricomycetidae</taxon>
        <taxon>Agaricales</taxon>
        <taxon>Tricholomatineae</taxon>
        <taxon>Lyophyllaceae</taxon>
        <taxon>Hypsizygus</taxon>
    </lineage>
</organism>
<dbReference type="AlphaFoldDB" id="A0A369J6R3"/>
<dbReference type="InterPro" id="IPR044878">
    <property type="entry name" value="UbiA_sf"/>
</dbReference>
<dbReference type="STRING" id="39966.A0A369J6R3"/>
<dbReference type="OrthoDB" id="18170at2759"/>
<gene>
    <name evidence="9" type="primary">ppt1_1</name>
    <name evidence="9" type="ORF">Hypma_001130</name>
</gene>
<keyword evidence="6 8" id="KW-1133">Transmembrane helix</keyword>
<dbReference type="CDD" id="cd13959">
    <property type="entry name" value="PT_UbiA_COQ2"/>
    <property type="match status" value="1"/>
</dbReference>
<evidence type="ECO:0000313" key="10">
    <source>
        <dbReference type="Proteomes" id="UP000076154"/>
    </source>
</evidence>
<comment type="similarity">
    <text evidence="3 8">Belongs to the UbiA prenyltransferase family.</text>
</comment>
<keyword evidence="8" id="KW-0496">Mitochondrion</keyword>
<dbReference type="Gene3D" id="1.10.357.140">
    <property type="entry name" value="UbiA prenyltransferase"/>
    <property type="match status" value="1"/>
</dbReference>
<comment type="pathway">
    <text evidence="8">Cofactor biosynthesis; ubiquinone biosynthesis.</text>
</comment>
<evidence type="ECO:0000256" key="6">
    <source>
        <dbReference type="ARBA" id="ARBA00022989"/>
    </source>
</evidence>
<keyword evidence="4 8" id="KW-0808">Transferase</keyword>
<comment type="subcellular location">
    <subcellularLocation>
        <location evidence="2">Membrane</location>
        <topology evidence="2">Multi-pass membrane protein</topology>
    </subcellularLocation>
    <subcellularLocation>
        <location evidence="8">Mitochondrion inner membrane</location>
        <topology evidence="8">Multi-pass membrane protein</topology>
        <orientation evidence="8">Matrix side</orientation>
    </subcellularLocation>
</comment>
<feature type="transmembrane region" description="Helical" evidence="8">
    <location>
        <begin position="117"/>
        <end position="134"/>
    </location>
</feature>
<dbReference type="InterPro" id="IPR039653">
    <property type="entry name" value="Prenyltransferase"/>
</dbReference>
<accession>A0A369J6R3</accession>
<dbReference type="UniPathway" id="UPA00232"/>
<keyword evidence="7 8" id="KW-0472">Membrane</keyword>
<keyword evidence="10" id="KW-1185">Reference proteome</keyword>
<dbReference type="InterPro" id="IPR000537">
    <property type="entry name" value="UbiA_prenyltransferase"/>
</dbReference>
<dbReference type="EMBL" id="LUEZ02000110">
    <property type="protein sequence ID" value="RDB17749.1"/>
    <property type="molecule type" value="Genomic_DNA"/>
</dbReference>
<dbReference type="GO" id="GO:0008299">
    <property type="term" value="P:isoprenoid biosynthetic process"/>
    <property type="evidence" value="ECO:0007669"/>
    <property type="project" value="UniProtKB-UniRule"/>
</dbReference>
<dbReference type="InParanoid" id="A0A369J6R3"/>
<dbReference type="Proteomes" id="UP000076154">
    <property type="component" value="Unassembled WGS sequence"/>
</dbReference>
<evidence type="ECO:0000256" key="3">
    <source>
        <dbReference type="ARBA" id="ARBA00005985"/>
    </source>
</evidence>
<feature type="transmembrane region" description="Helical" evidence="8">
    <location>
        <begin position="169"/>
        <end position="192"/>
    </location>
</feature>
<evidence type="ECO:0000256" key="5">
    <source>
        <dbReference type="ARBA" id="ARBA00022692"/>
    </source>
</evidence>
<feature type="transmembrane region" description="Helical" evidence="8">
    <location>
        <begin position="146"/>
        <end position="163"/>
    </location>
</feature>
<name>A0A369J6R3_HYPMA</name>
<evidence type="ECO:0000256" key="7">
    <source>
        <dbReference type="ARBA" id="ARBA00023136"/>
    </source>
</evidence>
<feature type="transmembrane region" description="Helical" evidence="8">
    <location>
        <begin position="49"/>
        <end position="70"/>
    </location>
</feature>
<feature type="transmembrane region" description="Helical" evidence="8">
    <location>
        <begin position="20"/>
        <end position="37"/>
    </location>
</feature>
<keyword evidence="8" id="KW-0414">Isoprene biosynthesis</keyword>
<proteinExistence type="inferred from homology"/>
<feature type="transmembrane region" description="Helical" evidence="8">
    <location>
        <begin position="213"/>
        <end position="235"/>
    </location>
</feature>
<dbReference type="Pfam" id="PF01040">
    <property type="entry name" value="UbiA"/>
    <property type="match status" value="1"/>
</dbReference>
<keyword evidence="5 8" id="KW-0812">Transmembrane</keyword>
<dbReference type="Gene3D" id="1.20.120.1780">
    <property type="entry name" value="UbiA prenyltransferase"/>
    <property type="match status" value="1"/>
</dbReference>
<evidence type="ECO:0000313" key="9">
    <source>
        <dbReference type="EMBL" id="RDB17749.1"/>
    </source>
</evidence>
<dbReference type="GO" id="GO:0005743">
    <property type="term" value="C:mitochondrial inner membrane"/>
    <property type="evidence" value="ECO:0007669"/>
    <property type="project" value="UniProtKB-SubCell"/>
</dbReference>
<evidence type="ECO:0000256" key="4">
    <source>
        <dbReference type="ARBA" id="ARBA00022679"/>
    </source>
</evidence>
<dbReference type="GO" id="GO:0006744">
    <property type="term" value="P:ubiquinone biosynthetic process"/>
    <property type="evidence" value="ECO:0007669"/>
    <property type="project" value="UniProtKB-UniRule"/>
</dbReference>
<dbReference type="FunFam" id="1.20.120.1780:FF:000001">
    <property type="entry name" value="4-hydroxybenzoate octaprenyltransferase"/>
    <property type="match status" value="1"/>
</dbReference>
<evidence type="ECO:0000256" key="1">
    <source>
        <dbReference type="ARBA" id="ARBA00001946"/>
    </source>
</evidence>
<keyword evidence="8" id="KW-0999">Mitochondrion inner membrane</keyword>
<comment type="function">
    <text evidence="8">Catalyzes the prenylation of para-hydroxybenzoate (PHB) with an all-trans polyprenyl group. Mediates the second step in the final reaction sequence of coenzyme Q (CoQ) biosynthesis, which is the condensation of the polyisoprenoid side chain with PHB, generating the first membrane-bound Q intermediate.</text>
</comment>
<comment type="cofactor">
    <cofactor evidence="1 8">
        <name>Mg(2+)</name>
        <dbReference type="ChEBI" id="CHEBI:18420"/>
    </cofactor>
</comment>
<dbReference type="PANTHER" id="PTHR11048">
    <property type="entry name" value="PRENYLTRANSFERASES"/>
    <property type="match status" value="1"/>
</dbReference>
<dbReference type="InterPro" id="IPR006370">
    <property type="entry name" value="HB_polyprenyltransferase-like"/>
</dbReference>
<dbReference type="HAMAP" id="MF_01635">
    <property type="entry name" value="UbiA"/>
    <property type="match status" value="1"/>
</dbReference>
<evidence type="ECO:0000256" key="2">
    <source>
        <dbReference type="ARBA" id="ARBA00004141"/>
    </source>
</evidence>
<dbReference type="GO" id="GO:0008412">
    <property type="term" value="F:4-hydroxybenzoate polyprenyltransferase activity"/>
    <property type="evidence" value="ECO:0007669"/>
    <property type="project" value="UniProtKB-EC"/>
</dbReference>
<dbReference type="PANTHER" id="PTHR11048:SF28">
    <property type="entry name" value="4-HYDROXYBENZOATE POLYPRENYLTRANSFERASE, MITOCHONDRIAL"/>
    <property type="match status" value="1"/>
</dbReference>
<reference evidence="9" key="1">
    <citation type="submission" date="2018-04" db="EMBL/GenBank/DDBJ databases">
        <title>Whole genome sequencing of Hypsizygus marmoreus.</title>
        <authorList>
            <person name="Choi I.-G."/>
            <person name="Min B."/>
            <person name="Kim J.-G."/>
            <person name="Kim S."/>
            <person name="Oh Y.-L."/>
            <person name="Kong W.-S."/>
            <person name="Park H."/>
            <person name="Jeong J."/>
            <person name="Song E.-S."/>
        </authorList>
    </citation>
    <scope>NUCLEOTIDE SEQUENCE [LARGE SCALE GENOMIC DNA]</scope>
    <source>
        <strain evidence="9">51987-8</strain>
    </source>
</reference>
<comment type="catalytic activity">
    <reaction evidence="8">
        <text>an all-trans-polyprenyl diphosphate + 4-hydroxybenzoate = a 4-hydroxy-3-(all-trans-polyprenyl)benzoate + diphosphate</text>
        <dbReference type="Rhea" id="RHEA:44504"/>
        <dbReference type="Rhea" id="RHEA-COMP:9514"/>
        <dbReference type="Rhea" id="RHEA-COMP:9564"/>
        <dbReference type="ChEBI" id="CHEBI:17879"/>
        <dbReference type="ChEBI" id="CHEBI:33019"/>
        <dbReference type="ChEBI" id="CHEBI:58914"/>
        <dbReference type="ChEBI" id="CHEBI:78396"/>
        <dbReference type="EC" id="2.5.1.39"/>
    </reaction>
</comment>
<evidence type="ECO:0000256" key="8">
    <source>
        <dbReference type="HAMAP-Rule" id="MF_03189"/>
    </source>
</evidence>